<keyword evidence="2" id="KW-0812">Transmembrane</keyword>
<keyword evidence="3" id="KW-1185">Reference proteome</keyword>
<name>A0A1I7WXS4_HETBA</name>
<reference evidence="4" key="1">
    <citation type="submission" date="2016-11" db="UniProtKB">
        <authorList>
            <consortium name="WormBaseParasite"/>
        </authorList>
    </citation>
    <scope>IDENTIFICATION</scope>
</reference>
<keyword evidence="2" id="KW-0472">Membrane</keyword>
<evidence type="ECO:0000256" key="1">
    <source>
        <dbReference type="SAM" id="MobiDB-lite"/>
    </source>
</evidence>
<feature type="transmembrane region" description="Helical" evidence="2">
    <location>
        <begin position="20"/>
        <end position="37"/>
    </location>
</feature>
<evidence type="ECO:0000256" key="2">
    <source>
        <dbReference type="SAM" id="Phobius"/>
    </source>
</evidence>
<dbReference type="AlphaFoldDB" id="A0A1I7WXS4"/>
<evidence type="ECO:0000313" key="3">
    <source>
        <dbReference type="Proteomes" id="UP000095283"/>
    </source>
</evidence>
<evidence type="ECO:0000313" key="4">
    <source>
        <dbReference type="WBParaSite" id="Hba_10044"/>
    </source>
</evidence>
<keyword evidence="2" id="KW-1133">Transmembrane helix</keyword>
<proteinExistence type="predicted"/>
<accession>A0A1I7WXS4</accession>
<protein>
    <submittedName>
        <fullName evidence="4">G_PROTEIN_RECEP_F1_2 domain-containing protein</fullName>
    </submittedName>
</protein>
<feature type="compositionally biased region" description="Polar residues" evidence="1">
    <location>
        <begin position="134"/>
        <end position="147"/>
    </location>
</feature>
<organism evidence="3 4">
    <name type="scientific">Heterorhabditis bacteriophora</name>
    <name type="common">Entomopathogenic nematode worm</name>
    <dbReference type="NCBI Taxonomy" id="37862"/>
    <lineage>
        <taxon>Eukaryota</taxon>
        <taxon>Metazoa</taxon>
        <taxon>Ecdysozoa</taxon>
        <taxon>Nematoda</taxon>
        <taxon>Chromadorea</taxon>
        <taxon>Rhabditida</taxon>
        <taxon>Rhabditina</taxon>
        <taxon>Rhabditomorpha</taxon>
        <taxon>Strongyloidea</taxon>
        <taxon>Heterorhabditidae</taxon>
        <taxon>Heterorhabditis</taxon>
    </lineage>
</organism>
<dbReference type="Proteomes" id="UP000095283">
    <property type="component" value="Unplaced"/>
</dbReference>
<sequence length="162" mass="18319">MYVVESVHYLESSSKSLSLIYMGILMDVLLAVIFASIEQPYELQHRNFHMREIRKAEEAIFDYDATSDPHNQTALLLIDHLTLVTFMAFEAGVKPCEVRCSVEESFVAFIGPKVVVLTKCGLHRQARPCDSQDKSQSTPIDTNTYKGSINKRCAMPEQSNNE</sequence>
<feature type="region of interest" description="Disordered" evidence="1">
    <location>
        <begin position="127"/>
        <end position="162"/>
    </location>
</feature>
<dbReference type="WBParaSite" id="Hba_10044">
    <property type="protein sequence ID" value="Hba_10044"/>
    <property type="gene ID" value="Hba_10044"/>
</dbReference>